<sequence>MSTNLPVRAGTGALLIHGLGGTEYDLGSMHKILKRAGIETHSLTLPGHGGAPEDLLSVRMEDWLDAVTAKYHEVAARYETLHVMGMCLGALLAVELCKRVGHKQGKLVSLAAPVFIDGWSTPWYRGLRRLVYRIPGLAARMRVEEEEPYGIKNELVRSIVKAKFERGENFHYRWVPLACVREVDRLRAAVRQGLDGIGCPTLIMHAHEDELTSVRSAQLLHDAIAGSQLVLLNNSYHMICVDNDRDLVAATVLQFMDRDPAAVQSPRAAGRAAPMGAADIERILEAYRGSLLAGEFETLFPLFAEDVVWTEEGDNPISGVYEGRGALINLFSRLMDYSRNTFAVNEVGQPALSGRSIALPLRFQVQDGAGLYNGASTHTLRLRNHSITKVVSKADEPQREDALWRRLAAASGLEPEGDAMDESTLALDASALPDAFEAAIIELRSLPAAPSAAVSIRLTAYEQQARLGDAPPAPAAGADAREQVRHAAWRLLSGLPADQAQRRHIALVRRLKAGYWPAGMD</sequence>
<dbReference type="Proteomes" id="UP000494269">
    <property type="component" value="Unassembled WGS sequence"/>
</dbReference>
<dbReference type="EMBL" id="CADIJQ010000004">
    <property type="protein sequence ID" value="CAB3706111.1"/>
    <property type="molecule type" value="Genomic_DNA"/>
</dbReference>
<gene>
    <name evidence="2" type="ORF">LMG3441_02838</name>
</gene>
<organism evidence="2 3">
    <name type="scientific">Achromobacter kerstersii</name>
    <dbReference type="NCBI Taxonomy" id="1353890"/>
    <lineage>
        <taxon>Bacteria</taxon>
        <taxon>Pseudomonadati</taxon>
        <taxon>Pseudomonadota</taxon>
        <taxon>Betaproteobacteria</taxon>
        <taxon>Burkholderiales</taxon>
        <taxon>Alcaligenaceae</taxon>
        <taxon>Achromobacter</taxon>
    </lineage>
</organism>
<dbReference type="AlphaFoldDB" id="A0A6S7AW56"/>
<dbReference type="Gene3D" id="1.20.80.10">
    <property type="match status" value="1"/>
</dbReference>
<dbReference type="Gene3D" id="3.40.50.1820">
    <property type="entry name" value="alpha/beta hydrolase"/>
    <property type="match status" value="1"/>
</dbReference>
<dbReference type="SUPFAM" id="SSF53474">
    <property type="entry name" value="alpha/beta-Hydrolases"/>
    <property type="match status" value="1"/>
</dbReference>
<evidence type="ECO:0000313" key="2">
    <source>
        <dbReference type="EMBL" id="CAB3706111.1"/>
    </source>
</evidence>
<protein>
    <recommendedName>
        <fullName evidence="1">ACB domain-containing protein</fullName>
    </recommendedName>
</protein>
<dbReference type="InterPro" id="IPR014352">
    <property type="entry name" value="FERM/acyl-CoA-bd_prot_sf"/>
</dbReference>
<dbReference type="InterPro" id="IPR000582">
    <property type="entry name" value="Acyl-CoA-binding_protein"/>
</dbReference>
<dbReference type="Pfam" id="PF12146">
    <property type="entry name" value="Hydrolase_4"/>
    <property type="match status" value="1"/>
</dbReference>
<dbReference type="PANTHER" id="PTHR43433">
    <property type="entry name" value="HYDROLASE, ALPHA/BETA FOLD FAMILY PROTEIN"/>
    <property type="match status" value="1"/>
</dbReference>
<feature type="domain" description="ACB" evidence="1">
    <location>
        <begin position="432"/>
        <end position="517"/>
    </location>
</feature>
<dbReference type="Pfam" id="PF00887">
    <property type="entry name" value="ACBP"/>
    <property type="match status" value="1"/>
</dbReference>
<dbReference type="InterPro" id="IPR022742">
    <property type="entry name" value="Hydrolase_4"/>
</dbReference>
<dbReference type="InterPro" id="IPR032710">
    <property type="entry name" value="NTF2-like_dom_sf"/>
</dbReference>
<dbReference type="PROSITE" id="PS51228">
    <property type="entry name" value="ACB_2"/>
    <property type="match status" value="1"/>
</dbReference>
<dbReference type="PANTHER" id="PTHR43433:SF5">
    <property type="entry name" value="AB HYDROLASE-1 DOMAIN-CONTAINING PROTEIN"/>
    <property type="match status" value="1"/>
</dbReference>
<dbReference type="Gene3D" id="3.10.450.50">
    <property type="match status" value="1"/>
</dbReference>
<dbReference type="InterPro" id="IPR035984">
    <property type="entry name" value="Acyl-CoA-binding_sf"/>
</dbReference>
<keyword evidence="3" id="KW-1185">Reference proteome</keyword>
<dbReference type="RefSeq" id="WP_175170080.1">
    <property type="nucleotide sequence ID" value="NZ_CADIJQ010000004.1"/>
</dbReference>
<reference evidence="2 3" key="1">
    <citation type="submission" date="2020-04" db="EMBL/GenBank/DDBJ databases">
        <authorList>
            <person name="De Canck E."/>
        </authorList>
    </citation>
    <scope>NUCLEOTIDE SEQUENCE [LARGE SCALE GENOMIC DNA]</scope>
    <source>
        <strain evidence="2 3">LMG 3441</strain>
    </source>
</reference>
<accession>A0A6S7AW56</accession>
<evidence type="ECO:0000259" key="1">
    <source>
        <dbReference type="PROSITE" id="PS51228"/>
    </source>
</evidence>
<dbReference type="GO" id="GO:0000062">
    <property type="term" value="F:fatty-acyl-CoA binding"/>
    <property type="evidence" value="ECO:0007669"/>
    <property type="project" value="InterPro"/>
</dbReference>
<dbReference type="InterPro" id="IPR050471">
    <property type="entry name" value="AB_hydrolase"/>
</dbReference>
<name>A0A6S7AW56_9BURK</name>
<evidence type="ECO:0000313" key="3">
    <source>
        <dbReference type="Proteomes" id="UP000494269"/>
    </source>
</evidence>
<dbReference type="SUPFAM" id="SSF47027">
    <property type="entry name" value="Acyl-CoA binding protein"/>
    <property type="match status" value="1"/>
</dbReference>
<proteinExistence type="predicted"/>
<dbReference type="SUPFAM" id="SSF54427">
    <property type="entry name" value="NTF2-like"/>
    <property type="match status" value="1"/>
</dbReference>
<dbReference type="InterPro" id="IPR029058">
    <property type="entry name" value="AB_hydrolase_fold"/>
</dbReference>